<dbReference type="InterPro" id="IPR011335">
    <property type="entry name" value="Restrct_endonuc-II-like"/>
</dbReference>
<dbReference type="CDD" id="cd22343">
    <property type="entry name" value="PDDEXK_lambda_exonuclease-like"/>
    <property type="match status" value="1"/>
</dbReference>
<dbReference type="Pfam" id="PF09588">
    <property type="entry name" value="YqaJ"/>
    <property type="match status" value="1"/>
</dbReference>
<evidence type="ECO:0000313" key="2">
    <source>
        <dbReference type="EMBL" id="CAG6737256.1"/>
    </source>
</evidence>
<proteinExistence type="predicted"/>
<dbReference type="EMBL" id="HBUF01123438">
    <property type="protein sequence ID" value="CAG6642624.1"/>
    <property type="molecule type" value="Transcribed_RNA"/>
</dbReference>
<dbReference type="AlphaFoldDB" id="A0A8D8YZT4"/>
<protein>
    <recommendedName>
        <fullName evidence="1">YqaJ viral recombinase domain-containing protein</fullName>
    </recommendedName>
</protein>
<dbReference type="InterPro" id="IPR011604">
    <property type="entry name" value="PDDEXK-like_dom_sf"/>
</dbReference>
<dbReference type="InterPro" id="IPR019080">
    <property type="entry name" value="YqaJ_viral_recombinase"/>
</dbReference>
<name>A0A8D8YZT4_9HEMI</name>
<dbReference type="GO" id="GO:0006281">
    <property type="term" value="P:DNA repair"/>
    <property type="evidence" value="ECO:0007669"/>
    <property type="project" value="UniProtKB-ARBA"/>
</dbReference>
<reference evidence="2" key="1">
    <citation type="submission" date="2021-05" db="EMBL/GenBank/DDBJ databases">
        <authorList>
            <person name="Alioto T."/>
            <person name="Alioto T."/>
            <person name="Gomez Garrido J."/>
        </authorList>
    </citation>
    <scope>NUCLEOTIDE SEQUENCE</scope>
</reference>
<dbReference type="Gene3D" id="3.90.320.10">
    <property type="match status" value="1"/>
</dbReference>
<dbReference type="PANTHER" id="PTHR39953:SF1">
    <property type="entry name" value="RE54151P"/>
    <property type="match status" value="1"/>
</dbReference>
<dbReference type="SUPFAM" id="SSF52980">
    <property type="entry name" value="Restriction endonuclease-like"/>
    <property type="match status" value="1"/>
</dbReference>
<evidence type="ECO:0000259" key="1">
    <source>
        <dbReference type="Pfam" id="PF09588"/>
    </source>
</evidence>
<dbReference type="EMBL" id="HBUF01402592">
    <property type="protein sequence ID" value="CAG6737256.1"/>
    <property type="molecule type" value="Transcribed_RNA"/>
</dbReference>
<feature type="domain" description="YqaJ viral recombinase" evidence="1">
    <location>
        <begin position="256"/>
        <end position="384"/>
    </location>
</feature>
<organism evidence="2">
    <name type="scientific">Cacopsylla melanoneura</name>
    <dbReference type="NCBI Taxonomy" id="428564"/>
    <lineage>
        <taxon>Eukaryota</taxon>
        <taxon>Metazoa</taxon>
        <taxon>Ecdysozoa</taxon>
        <taxon>Arthropoda</taxon>
        <taxon>Hexapoda</taxon>
        <taxon>Insecta</taxon>
        <taxon>Pterygota</taxon>
        <taxon>Neoptera</taxon>
        <taxon>Paraneoptera</taxon>
        <taxon>Hemiptera</taxon>
        <taxon>Sternorrhyncha</taxon>
        <taxon>Psylloidea</taxon>
        <taxon>Psyllidae</taxon>
        <taxon>Psyllinae</taxon>
        <taxon>Cacopsylla</taxon>
    </lineage>
</organism>
<sequence>MAMTFNKGDSRNLPKVDMVTLLEFFDTNRNFFSSELRGIKAMRSTRESYGDIAIGRVEVGRNSTHCVVRAEVTPEHNVNKSLYKVTVSLKETEEIIEEAMCHGCQGAASGCKHVISFLFWLHRRSEEPSRTEVACYWKKPVLSKISSLQPLKVADMGGPSSSSQSQTTVDTEGCFNEMFAKMKSLEIQNQVTPYLFAPPLESASQLILHRSIFAYKEAQGFEDAEMFQSFLNSLMSPEVCKEIEERTKCQSESKLWHELRFGRITASKIYEAVNCKKIDGSLVESLLGARKLKDTVFMERGRILEKSVLQVVEKQLKIKIEQCGLILNSDWPILGASPDGLNETHAFEVKCPMSIKTVTNYVKNGNVTPKYLYQIQIQMYFSGRENGFFCVAAPDFEKTKNVEIIPIVLDRSFCEDILSKARTFWEKAIFPVLFKMV</sequence>
<accession>A0A8D8YZT4</accession>
<dbReference type="PANTHER" id="PTHR39953">
    <property type="entry name" value="RE54151P"/>
    <property type="match status" value="1"/>
</dbReference>